<dbReference type="EMBL" id="LECT01000015">
    <property type="protein sequence ID" value="KLU06498.1"/>
    <property type="molecule type" value="Genomic_DNA"/>
</dbReference>
<dbReference type="Proteomes" id="UP000036367">
    <property type="component" value="Unassembled WGS sequence"/>
</dbReference>
<evidence type="ECO:0000313" key="3">
    <source>
        <dbReference type="Proteomes" id="UP000036367"/>
    </source>
</evidence>
<proteinExistence type="predicted"/>
<reference evidence="2" key="1">
    <citation type="submission" date="2015-05" db="EMBL/GenBank/DDBJ databases">
        <title>Permanent draft genome of Rhodopirellula islandicus K833.</title>
        <authorList>
            <person name="Kizina J."/>
            <person name="Richter M."/>
            <person name="Glockner F.O."/>
            <person name="Harder J."/>
        </authorList>
    </citation>
    <scope>NUCLEOTIDE SEQUENCE [LARGE SCALE GENOMIC DNA]</scope>
    <source>
        <strain evidence="2">K833</strain>
    </source>
</reference>
<sequence length="75" mass="8013">MQCISTRSKFTDIAPEGPAFLARGGSPENECEKQTVAPDGAGVEDAELLRRVTSADGIGLGRDEAWHLRAARQNS</sequence>
<protein>
    <submittedName>
        <fullName evidence="2">Uncharacterized protein</fullName>
    </submittedName>
</protein>
<keyword evidence="3" id="KW-1185">Reference proteome</keyword>
<feature type="region of interest" description="Disordered" evidence="1">
    <location>
        <begin position="16"/>
        <end position="35"/>
    </location>
</feature>
<evidence type="ECO:0000256" key="1">
    <source>
        <dbReference type="SAM" id="MobiDB-lite"/>
    </source>
</evidence>
<gene>
    <name evidence="2" type="ORF">RISK_001709</name>
</gene>
<name>A0A0J1BJ93_RHOIS</name>
<dbReference type="AlphaFoldDB" id="A0A0J1BJ93"/>
<comment type="caution">
    <text evidence="2">The sequence shown here is derived from an EMBL/GenBank/DDBJ whole genome shotgun (WGS) entry which is preliminary data.</text>
</comment>
<dbReference type="PATRIC" id="fig|595434.4.peg.1629"/>
<evidence type="ECO:0000313" key="2">
    <source>
        <dbReference type="EMBL" id="KLU06498.1"/>
    </source>
</evidence>
<organism evidence="2 3">
    <name type="scientific">Rhodopirellula islandica</name>
    <dbReference type="NCBI Taxonomy" id="595434"/>
    <lineage>
        <taxon>Bacteria</taxon>
        <taxon>Pseudomonadati</taxon>
        <taxon>Planctomycetota</taxon>
        <taxon>Planctomycetia</taxon>
        <taxon>Pirellulales</taxon>
        <taxon>Pirellulaceae</taxon>
        <taxon>Rhodopirellula</taxon>
    </lineage>
</organism>
<accession>A0A0J1BJ93</accession>